<dbReference type="InterPro" id="IPR046357">
    <property type="entry name" value="PPIase_dom_sf"/>
</dbReference>
<keyword evidence="4 6" id="KW-0697">Rotamase</keyword>
<reference evidence="9 10" key="1">
    <citation type="journal article" date="2019" name="Int. J. Syst. Evol. Microbiol.">
        <title>The Global Catalogue of Microorganisms (GCM) 10K type strain sequencing project: providing services to taxonomists for standard genome sequencing and annotation.</title>
        <authorList>
            <consortium name="The Broad Institute Genomics Platform"/>
            <consortium name="The Broad Institute Genome Sequencing Center for Infectious Disease"/>
            <person name="Wu L."/>
            <person name="Ma J."/>
        </authorList>
    </citation>
    <scope>NUCLEOTIDE SEQUENCE [LARGE SCALE GENOMIC DNA]</scope>
    <source>
        <strain evidence="9 10">JCM 13518</strain>
    </source>
</reference>
<evidence type="ECO:0000259" key="8">
    <source>
        <dbReference type="PROSITE" id="PS50059"/>
    </source>
</evidence>
<evidence type="ECO:0000256" key="6">
    <source>
        <dbReference type="PROSITE-ProRule" id="PRU00277"/>
    </source>
</evidence>
<dbReference type="SUPFAM" id="SSF54534">
    <property type="entry name" value="FKBP-like"/>
    <property type="match status" value="2"/>
</dbReference>
<dbReference type="EC" id="5.2.1.8" evidence="3 6"/>
<keyword evidence="10" id="KW-1185">Reference proteome</keyword>
<evidence type="ECO:0000256" key="2">
    <source>
        <dbReference type="ARBA" id="ARBA00006577"/>
    </source>
</evidence>
<accession>A0ABN2JKB7</accession>
<dbReference type="PANTHER" id="PTHR43811:SF23">
    <property type="entry name" value="FKBP-TYPE 22 KDA PEPTIDYL-PROLYL CIS-TRANS ISOMERASE"/>
    <property type="match status" value="1"/>
</dbReference>
<protein>
    <recommendedName>
        <fullName evidence="3 6">peptidylprolyl isomerase</fullName>
        <ecNumber evidence="3 6">5.2.1.8</ecNumber>
    </recommendedName>
</protein>
<dbReference type="InterPro" id="IPR001179">
    <property type="entry name" value="PPIase_FKBP_dom"/>
</dbReference>
<name>A0ABN2JKB7_9ACTN</name>
<evidence type="ECO:0000313" key="10">
    <source>
        <dbReference type="Proteomes" id="UP001501057"/>
    </source>
</evidence>
<dbReference type="EMBL" id="BAAAME010000002">
    <property type="protein sequence ID" value="GAA1730265.1"/>
    <property type="molecule type" value="Genomic_DNA"/>
</dbReference>
<evidence type="ECO:0000313" key="9">
    <source>
        <dbReference type="EMBL" id="GAA1730265.1"/>
    </source>
</evidence>
<dbReference type="Gene3D" id="3.10.50.40">
    <property type="match status" value="2"/>
</dbReference>
<dbReference type="PROSITE" id="PS50059">
    <property type="entry name" value="FKBP_PPIASE"/>
    <property type="match status" value="1"/>
</dbReference>
<gene>
    <name evidence="9" type="ORF">GCM10009710_08620</name>
</gene>
<keyword evidence="7" id="KW-0812">Transmembrane</keyword>
<dbReference type="PANTHER" id="PTHR43811">
    <property type="entry name" value="FKBP-TYPE PEPTIDYL-PROLYL CIS-TRANS ISOMERASE FKPA"/>
    <property type="match status" value="1"/>
</dbReference>
<evidence type="ECO:0000256" key="5">
    <source>
        <dbReference type="ARBA" id="ARBA00023235"/>
    </source>
</evidence>
<evidence type="ECO:0000256" key="4">
    <source>
        <dbReference type="ARBA" id="ARBA00023110"/>
    </source>
</evidence>
<comment type="caution">
    <text evidence="9">The sequence shown here is derived from an EMBL/GenBank/DDBJ whole genome shotgun (WGS) entry which is preliminary data.</text>
</comment>
<keyword evidence="7" id="KW-0472">Membrane</keyword>
<comment type="similarity">
    <text evidence="2">Belongs to the FKBP-type PPIase family.</text>
</comment>
<evidence type="ECO:0000256" key="3">
    <source>
        <dbReference type="ARBA" id="ARBA00013194"/>
    </source>
</evidence>
<dbReference type="Pfam" id="PF00254">
    <property type="entry name" value="FKBP_C"/>
    <property type="match status" value="1"/>
</dbReference>
<keyword evidence="7" id="KW-1133">Transmembrane helix</keyword>
<feature type="transmembrane region" description="Helical" evidence="7">
    <location>
        <begin position="179"/>
        <end position="198"/>
    </location>
</feature>
<sequence length="510" mass="52850">MSTLDDLQQEVRAHEAQTDGALRASSYSAMIRTSLVPAIGTKARVVAAVPVVVSVDSENRPTPYPDKTVATEDGLAVFLPDRLVVSWSRAGERNVFTTHAIAFSDLKSAKGSTFESDEQERPGIAIRERISWTLLFPTTIEPSTATDLQEQALELLATAQSGSSTPTSTPRRSVSRRNLVLSVSTVAIMAVIAALLVWNPFGGDGGGGDESLPGVTFTDGETPTVTVDDAEALSADVSPGSVKLATVEKGDGAELGEKDYFRSDYIIATEKDGTVDSSFGAGADGAPASAIVFQNVEAAQADSPRTAPGLPQPLIDALEGTTVGSKVLVGISAEDFFGEQAEQAGYAPEDALVFYFDISDAIDVSADVKAPTGDEEELPAGIPTPVVDGDKVTGVDGAAATGPAAEGVFTVVKGDGKEVEADDFVYANYVGQVYPAGAVFDSSFERDAPSLFPLTGVIPCWTNQLPGQTIGSRVVLTCPSDSAYGDQGGGGGLIAPGDSLTFVIDIVDAI</sequence>
<evidence type="ECO:0000256" key="1">
    <source>
        <dbReference type="ARBA" id="ARBA00000971"/>
    </source>
</evidence>
<dbReference type="RefSeq" id="WP_344198108.1">
    <property type="nucleotide sequence ID" value="NZ_BAAAME010000002.1"/>
</dbReference>
<feature type="domain" description="PPIase FKBP-type" evidence="8">
    <location>
        <begin position="422"/>
        <end position="510"/>
    </location>
</feature>
<keyword evidence="5 6" id="KW-0413">Isomerase</keyword>
<proteinExistence type="inferred from homology"/>
<comment type="catalytic activity">
    <reaction evidence="1 6">
        <text>[protein]-peptidylproline (omega=180) = [protein]-peptidylproline (omega=0)</text>
        <dbReference type="Rhea" id="RHEA:16237"/>
        <dbReference type="Rhea" id="RHEA-COMP:10747"/>
        <dbReference type="Rhea" id="RHEA-COMP:10748"/>
        <dbReference type="ChEBI" id="CHEBI:83833"/>
        <dbReference type="ChEBI" id="CHEBI:83834"/>
        <dbReference type="EC" id="5.2.1.8"/>
    </reaction>
</comment>
<organism evidence="9 10">
    <name type="scientific">Aeromicrobium alkaliterrae</name>
    <dbReference type="NCBI Taxonomy" id="302168"/>
    <lineage>
        <taxon>Bacteria</taxon>
        <taxon>Bacillati</taxon>
        <taxon>Actinomycetota</taxon>
        <taxon>Actinomycetes</taxon>
        <taxon>Propionibacteriales</taxon>
        <taxon>Nocardioidaceae</taxon>
        <taxon>Aeromicrobium</taxon>
    </lineage>
</organism>
<evidence type="ECO:0000256" key="7">
    <source>
        <dbReference type="SAM" id="Phobius"/>
    </source>
</evidence>
<dbReference type="Proteomes" id="UP001501057">
    <property type="component" value="Unassembled WGS sequence"/>
</dbReference>